<feature type="compositionally biased region" description="Acidic residues" evidence="1">
    <location>
        <begin position="62"/>
        <end position="71"/>
    </location>
</feature>
<feature type="compositionally biased region" description="Low complexity" evidence="1">
    <location>
        <begin position="134"/>
        <end position="145"/>
    </location>
</feature>
<feature type="compositionally biased region" description="Acidic residues" evidence="1">
    <location>
        <begin position="254"/>
        <end position="278"/>
    </location>
</feature>
<dbReference type="InterPro" id="IPR029332">
    <property type="entry name" value="PEHE_dom"/>
</dbReference>
<evidence type="ECO:0000313" key="3">
    <source>
        <dbReference type="EMBL" id="CAG9817137.1"/>
    </source>
</evidence>
<dbReference type="Proteomes" id="UP001153737">
    <property type="component" value="Chromosome 15"/>
</dbReference>
<dbReference type="GO" id="GO:0035035">
    <property type="term" value="F:histone acetyltransferase binding"/>
    <property type="evidence" value="ECO:0007669"/>
    <property type="project" value="TreeGrafter"/>
</dbReference>
<feature type="compositionally biased region" description="Basic and acidic residues" evidence="1">
    <location>
        <begin position="279"/>
        <end position="290"/>
    </location>
</feature>
<organism evidence="3 4">
    <name type="scientific">Phaedon cochleariae</name>
    <name type="common">Mustard beetle</name>
    <dbReference type="NCBI Taxonomy" id="80249"/>
    <lineage>
        <taxon>Eukaryota</taxon>
        <taxon>Metazoa</taxon>
        <taxon>Ecdysozoa</taxon>
        <taxon>Arthropoda</taxon>
        <taxon>Hexapoda</taxon>
        <taxon>Insecta</taxon>
        <taxon>Pterygota</taxon>
        <taxon>Neoptera</taxon>
        <taxon>Endopterygota</taxon>
        <taxon>Coleoptera</taxon>
        <taxon>Polyphaga</taxon>
        <taxon>Cucujiformia</taxon>
        <taxon>Chrysomeloidea</taxon>
        <taxon>Chrysomelidae</taxon>
        <taxon>Chrysomelinae</taxon>
        <taxon>Chrysomelini</taxon>
        <taxon>Phaedon</taxon>
    </lineage>
</organism>
<reference evidence="3" key="1">
    <citation type="submission" date="2022-01" db="EMBL/GenBank/DDBJ databases">
        <authorList>
            <person name="King R."/>
        </authorList>
    </citation>
    <scope>NUCLEOTIDE SEQUENCE</scope>
</reference>
<evidence type="ECO:0000256" key="1">
    <source>
        <dbReference type="SAM" id="MobiDB-lite"/>
    </source>
</evidence>
<feature type="region of interest" description="Disordered" evidence="1">
    <location>
        <begin position="55"/>
        <end position="175"/>
    </location>
</feature>
<protein>
    <recommendedName>
        <fullName evidence="2">PEHE domain-containing protein</fullName>
    </recommendedName>
</protein>
<dbReference type="OrthoDB" id="6022640at2759"/>
<feature type="region of interest" description="Disordered" evidence="1">
    <location>
        <begin position="202"/>
        <end position="290"/>
    </location>
</feature>
<dbReference type="PANTHER" id="PTHR22443">
    <property type="entry name" value="NON-SPECIFIC LETHAL 1, ISOFORM M"/>
    <property type="match status" value="1"/>
</dbReference>
<accession>A0A9N9X224</accession>
<reference evidence="3" key="2">
    <citation type="submission" date="2022-10" db="EMBL/GenBank/DDBJ databases">
        <authorList>
            <consortium name="ENA_rothamsted_submissions"/>
            <consortium name="culmorum"/>
            <person name="King R."/>
        </authorList>
    </citation>
    <scope>NUCLEOTIDE SEQUENCE</scope>
</reference>
<evidence type="ECO:0000313" key="4">
    <source>
        <dbReference type="Proteomes" id="UP001153737"/>
    </source>
</evidence>
<keyword evidence="4" id="KW-1185">Reference proteome</keyword>
<dbReference type="InterPro" id="IPR026180">
    <property type="entry name" value="NSL1"/>
</dbReference>
<gene>
    <name evidence="3" type="ORF">PHAECO_LOCUS4857</name>
</gene>
<feature type="compositionally biased region" description="Basic and acidic residues" evidence="1">
    <location>
        <begin position="74"/>
        <end position="88"/>
    </location>
</feature>
<evidence type="ECO:0000259" key="2">
    <source>
        <dbReference type="SMART" id="SM01300"/>
    </source>
</evidence>
<dbReference type="PANTHER" id="PTHR22443:SF18">
    <property type="entry name" value="NON-SPECIFIC LETHAL 1, ISOFORM M"/>
    <property type="match status" value="1"/>
</dbReference>
<dbReference type="AlphaFoldDB" id="A0A9N9X224"/>
<sequence length="290" mass="31620">MHSIAGKKNKGGQSYDIDNIVIPYSVAASTRVEKLQWRIAETDCNIAGYDSINNGAAKDFDQDSDTEDTSEEAVLARHDRSEYDEKKRFLSYLKMPPGGQTTRGRSHRRTDSRAESSEANTPDPMSPHPHNPNSASCAGSASAASIDQSGEVGSPPATPMAVEGEGGGATLPSVAVPPYEARTFPIDDATYSQMLDHMPENHSRCRTNARSQDARAVCPTADERLSSYGAGSEERAERAGSPDSESTESAVGDGEVEEDEEEEEEEEEEDPNDPEWMDVEQRVGKDRYKR</sequence>
<dbReference type="SMART" id="SM01300">
    <property type="entry name" value="PEHE"/>
    <property type="match status" value="1"/>
</dbReference>
<proteinExistence type="predicted"/>
<feature type="domain" description="PEHE" evidence="2">
    <location>
        <begin position="32"/>
        <end position="173"/>
    </location>
</feature>
<dbReference type="EMBL" id="OU896721">
    <property type="protein sequence ID" value="CAG9817137.1"/>
    <property type="molecule type" value="Genomic_DNA"/>
</dbReference>
<name>A0A9N9X224_PHACE</name>
<dbReference type="GO" id="GO:0044545">
    <property type="term" value="C:NSL complex"/>
    <property type="evidence" value="ECO:0007669"/>
    <property type="project" value="TreeGrafter"/>
</dbReference>